<name>A0AAV0BRF1_PHAPC</name>
<feature type="region of interest" description="Disordered" evidence="1">
    <location>
        <begin position="1"/>
        <end position="26"/>
    </location>
</feature>
<feature type="compositionally biased region" description="Polar residues" evidence="1">
    <location>
        <begin position="1"/>
        <end position="13"/>
    </location>
</feature>
<evidence type="ECO:0000313" key="2">
    <source>
        <dbReference type="EMBL" id="CAH7688946.1"/>
    </source>
</evidence>
<sequence>MGCSQYQLRSSTKPLKGYSSWPSHHNVQRVSEPSAYPIVINKKIGAGGAQSHPFMSQSSNVTQSHPPKKSFADFGLSDSDHADDALTGFLEIKPKLISLSMQANKPSVHFEASPHSTHNHIAINNNLSLNQPILPLRVSSFDTQPQHTLHPKQVLSPYLPVVDTAPTNNQLLIAMDTESQHFDSGDVSFAQSSVQEPSSFEMAEDEQTMFFSPSASFRDFPQILSHESLDKVRKRPQIAC</sequence>
<accession>A0AAV0BRF1</accession>
<dbReference type="EMBL" id="CALTRL010006031">
    <property type="protein sequence ID" value="CAH7688946.1"/>
    <property type="molecule type" value="Genomic_DNA"/>
</dbReference>
<keyword evidence="3" id="KW-1185">Reference proteome</keyword>
<protein>
    <submittedName>
        <fullName evidence="2">Uncharacterized protein</fullName>
    </submittedName>
</protein>
<comment type="caution">
    <text evidence="2">The sequence shown here is derived from an EMBL/GenBank/DDBJ whole genome shotgun (WGS) entry which is preliminary data.</text>
</comment>
<dbReference type="AlphaFoldDB" id="A0AAV0BRF1"/>
<reference evidence="2" key="1">
    <citation type="submission" date="2022-06" db="EMBL/GenBank/DDBJ databases">
        <authorList>
            <consortium name="SYNGENTA / RWTH Aachen University"/>
        </authorList>
    </citation>
    <scope>NUCLEOTIDE SEQUENCE</scope>
</reference>
<feature type="region of interest" description="Disordered" evidence="1">
    <location>
        <begin position="49"/>
        <end position="76"/>
    </location>
</feature>
<feature type="compositionally biased region" description="Polar residues" evidence="1">
    <location>
        <begin position="53"/>
        <end position="65"/>
    </location>
</feature>
<gene>
    <name evidence="2" type="ORF">PPACK8108_LOCUS23990</name>
</gene>
<evidence type="ECO:0000313" key="3">
    <source>
        <dbReference type="Proteomes" id="UP001153365"/>
    </source>
</evidence>
<proteinExistence type="predicted"/>
<evidence type="ECO:0000256" key="1">
    <source>
        <dbReference type="SAM" id="MobiDB-lite"/>
    </source>
</evidence>
<organism evidence="2 3">
    <name type="scientific">Phakopsora pachyrhizi</name>
    <name type="common">Asian soybean rust disease fungus</name>
    <dbReference type="NCBI Taxonomy" id="170000"/>
    <lineage>
        <taxon>Eukaryota</taxon>
        <taxon>Fungi</taxon>
        <taxon>Dikarya</taxon>
        <taxon>Basidiomycota</taxon>
        <taxon>Pucciniomycotina</taxon>
        <taxon>Pucciniomycetes</taxon>
        <taxon>Pucciniales</taxon>
        <taxon>Phakopsoraceae</taxon>
        <taxon>Phakopsora</taxon>
    </lineage>
</organism>
<dbReference type="Proteomes" id="UP001153365">
    <property type="component" value="Unassembled WGS sequence"/>
</dbReference>